<protein>
    <submittedName>
        <fullName evidence="2">Expressed protein</fullName>
    </submittedName>
</protein>
<dbReference type="AlphaFoldDB" id="A0A087VWD7"/>
<proteinExistence type="predicted"/>
<dbReference type="Proteomes" id="UP000017246">
    <property type="component" value="Unassembled WGS sequence"/>
</dbReference>
<accession>A0A087VWD7</accession>
<feature type="compositionally biased region" description="Basic and acidic residues" evidence="1">
    <location>
        <begin position="47"/>
        <end position="62"/>
    </location>
</feature>
<reference evidence="2" key="2">
    <citation type="submission" date="2015-11" db="EMBL/GenBank/DDBJ databases">
        <authorList>
            <person name="Zhang Y."/>
            <person name="Guo Z."/>
        </authorList>
    </citation>
    <scope>NUCLEOTIDE SEQUENCE</scope>
</reference>
<feature type="region of interest" description="Disordered" evidence="1">
    <location>
        <begin position="1"/>
        <end position="91"/>
    </location>
</feature>
<evidence type="ECO:0000256" key="1">
    <source>
        <dbReference type="SAM" id="MobiDB-lite"/>
    </source>
</evidence>
<keyword evidence="3" id="KW-1185">Reference proteome</keyword>
<reference evidence="2" key="1">
    <citation type="journal article" date="2013" name="Nature">
        <title>The genomes of four tapeworm species reveal adaptations to parasitism.</title>
        <authorList>
            <person name="Tsai I.J."/>
            <person name="Zarowiecki M."/>
            <person name="Holroyd N."/>
            <person name="Garciarrubio A."/>
            <person name="Sanchez-Flores A."/>
            <person name="Brooks K.L."/>
            <person name="Tracey A."/>
            <person name="Bobes R.J."/>
            <person name="Fragoso G."/>
            <person name="Sciutto E."/>
            <person name="Aslett M."/>
            <person name="Beasley H."/>
            <person name="Bennett H.M."/>
            <person name="Cai J."/>
            <person name="Camicia F."/>
            <person name="Clark R."/>
            <person name="Cucher M."/>
            <person name="De Silva N."/>
            <person name="Day T.A."/>
            <person name="Deplazes P."/>
            <person name="Estrada K."/>
            <person name="Fernandez C."/>
            <person name="Holland P.W."/>
            <person name="Hou J."/>
            <person name="Hu S."/>
            <person name="Huckvale T."/>
            <person name="Hung S.S."/>
            <person name="Kamenetzky L."/>
            <person name="Keane J.A."/>
            <person name="Kiss F."/>
            <person name="Koziol U."/>
            <person name="Lambert O."/>
            <person name="Liu K."/>
            <person name="Luo X."/>
            <person name="Luo Y."/>
            <person name="Macchiaroli N."/>
            <person name="Nichol S."/>
            <person name="Paps J."/>
            <person name="Parkinson J."/>
            <person name="Pouchkina-Stantcheva N."/>
            <person name="Riddiford N."/>
            <person name="Rosenzvit M."/>
            <person name="Salinas G."/>
            <person name="Wasmuth J.D."/>
            <person name="Zamanian M."/>
            <person name="Zheng Y."/>
            <person name="Cai X."/>
            <person name="Soberon X."/>
            <person name="Olson P.D."/>
            <person name="Laclette J.P."/>
            <person name="Brehm K."/>
            <person name="Berriman M."/>
            <person name="Garciarrubio A."/>
            <person name="Bobes R.J."/>
            <person name="Fragoso G."/>
            <person name="Sanchez-Flores A."/>
            <person name="Estrada K."/>
            <person name="Cevallos M.A."/>
            <person name="Morett E."/>
            <person name="Gonzalez V."/>
            <person name="Portillo T."/>
            <person name="Ochoa-Leyva A."/>
            <person name="Jose M.V."/>
            <person name="Sciutto E."/>
            <person name="Landa A."/>
            <person name="Jimenez L."/>
            <person name="Valdes V."/>
            <person name="Carrero J.C."/>
            <person name="Larralde C."/>
            <person name="Morales-Montor J."/>
            <person name="Limon-Lason J."/>
            <person name="Soberon X."/>
            <person name="Laclette J.P."/>
        </authorList>
    </citation>
    <scope>NUCLEOTIDE SEQUENCE [LARGE SCALE GENOMIC DNA]</scope>
</reference>
<gene>
    <name evidence="2" type="ORF">EmuJ_000010800</name>
</gene>
<evidence type="ECO:0000313" key="2">
    <source>
        <dbReference type="EMBL" id="CDI96524.1"/>
    </source>
</evidence>
<dbReference type="EMBL" id="LN902847">
    <property type="protein sequence ID" value="CDI96524.1"/>
    <property type="molecule type" value="Genomic_DNA"/>
</dbReference>
<sequence length="150" mass="16510">MPSLDPWNLPQNSRPYHHRGGGGGGSGGGFRPQQPLPPRFRRNSFRASERIAKPHHTPDHEMVPPPPPPFPPPSPSKPTTTFWPPAPLPKDSDGCWIRGNIIRSKDVSKFPVLLIKPLIGGFHSFIVDTSGAACKTVSRAHAFVFGRKRM</sequence>
<name>A0A087VWD7_ECHMU</name>
<feature type="compositionally biased region" description="Gly residues" evidence="1">
    <location>
        <begin position="21"/>
        <end position="30"/>
    </location>
</feature>
<organism evidence="2 3">
    <name type="scientific">Echinococcus multilocularis</name>
    <name type="common">Fox tapeworm</name>
    <dbReference type="NCBI Taxonomy" id="6211"/>
    <lineage>
        <taxon>Eukaryota</taxon>
        <taxon>Metazoa</taxon>
        <taxon>Spiralia</taxon>
        <taxon>Lophotrochozoa</taxon>
        <taxon>Platyhelminthes</taxon>
        <taxon>Cestoda</taxon>
        <taxon>Eucestoda</taxon>
        <taxon>Cyclophyllidea</taxon>
        <taxon>Taeniidae</taxon>
        <taxon>Echinococcus</taxon>
    </lineage>
</organism>
<feature type="compositionally biased region" description="Pro residues" evidence="1">
    <location>
        <begin position="63"/>
        <end position="76"/>
    </location>
</feature>
<evidence type="ECO:0000313" key="3">
    <source>
        <dbReference type="Proteomes" id="UP000017246"/>
    </source>
</evidence>